<accession>J4H2X7</accession>
<reference evidence="1 2" key="1">
    <citation type="journal article" date="2012" name="Appl. Environ. Microbiol.">
        <title>Short-read sequencing for genomic analysis of the brown rot fungus Fibroporia radiculosa.</title>
        <authorList>
            <person name="Tang J.D."/>
            <person name="Perkins A.D."/>
            <person name="Sonstegard T.S."/>
            <person name="Schroeder S.G."/>
            <person name="Burgess S.C."/>
            <person name="Diehl S.V."/>
        </authorList>
    </citation>
    <scope>NUCLEOTIDE SEQUENCE [LARGE SCALE GENOMIC DNA]</scope>
    <source>
        <strain evidence="1 2">TFFH 294</strain>
    </source>
</reference>
<evidence type="ECO:0008006" key="3">
    <source>
        <dbReference type="Google" id="ProtNLM"/>
    </source>
</evidence>
<evidence type="ECO:0000313" key="2">
    <source>
        <dbReference type="Proteomes" id="UP000006352"/>
    </source>
</evidence>
<evidence type="ECO:0000313" key="1">
    <source>
        <dbReference type="EMBL" id="CCM02294.1"/>
    </source>
</evidence>
<gene>
    <name evidence="1" type="ORF">FIBRA_04382</name>
</gene>
<dbReference type="GeneID" id="24097205"/>
<protein>
    <recommendedName>
        <fullName evidence="3">F-box domain-containing protein</fullName>
    </recommendedName>
</protein>
<sequence>MRLVDLHYDVLQPILDHLDQRSLNHLSLTCRVGHHLAIPFLLRDVTLRGGWDKVVAFCRFVVADTEDRALMVKTLRLSATPTIVYNKNKNKHFLSTKVAAAMPFLRRLLQAACNLHTISLSSSMGVAMNNPDFGIRAALLQLPRLVHLVIDTNDDIQHVCHSTGYCSWDRWTGRQEWFNTIGQMHGLRTLELAAVPGASLYKLLQPHQSTMERLVLRGDLKDAALGYQSHSVWERVRELVVHNFAAREPLVRAFPNLRFLNLDVNCEGRVFYSHTKNQMNVDSEACWPALDHVRGTSLGIVSLRLKCPVRRLDIDLVQMAQILCMEQDYTFEDVLKVTKPAVLSLRTPTWFVAAYCRSVASTLPKLRCLSLEMLYDNRIPGDGTELLMTLAADSMMQLRSLRYLSLRILHPRPAPSLLCSPVNVLHQFVSILTTHLPCLEYLEITWDALGWQRSWWHKQPVELDAGGNVLNFVVFELSSSLGLAARRRFVDGSER</sequence>
<dbReference type="Proteomes" id="UP000006352">
    <property type="component" value="Unassembled WGS sequence"/>
</dbReference>
<dbReference type="STRING" id="599839.J4H2X7"/>
<dbReference type="HOGENOM" id="CLU_550979_0_0_1"/>
<proteinExistence type="predicted"/>
<dbReference type="SUPFAM" id="SSF52047">
    <property type="entry name" value="RNI-like"/>
    <property type="match status" value="1"/>
</dbReference>
<dbReference type="InParanoid" id="J4H2X7"/>
<name>J4H2X7_9APHY</name>
<dbReference type="InterPro" id="IPR032675">
    <property type="entry name" value="LRR_dom_sf"/>
</dbReference>
<dbReference type="EMBL" id="HE797073">
    <property type="protein sequence ID" value="CCM02294.1"/>
    <property type="molecule type" value="Genomic_DNA"/>
</dbReference>
<dbReference type="OrthoDB" id="10463559at2759"/>
<keyword evidence="2" id="KW-1185">Reference proteome</keyword>
<organism evidence="1 2">
    <name type="scientific">Fibroporia radiculosa</name>
    <dbReference type="NCBI Taxonomy" id="599839"/>
    <lineage>
        <taxon>Eukaryota</taxon>
        <taxon>Fungi</taxon>
        <taxon>Dikarya</taxon>
        <taxon>Basidiomycota</taxon>
        <taxon>Agaricomycotina</taxon>
        <taxon>Agaricomycetes</taxon>
        <taxon>Polyporales</taxon>
        <taxon>Fibroporiaceae</taxon>
        <taxon>Fibroporia</taxon>
    </lineage>
</organism>
<dbReference type="Gene3D" id="3.80.10.10">
    <property type="entry name" value="Ribonuclease Inhibitor"/>
    <property type="match status" value="1"/>
</dbReference>
<dbReference type="AlphaFoldDB" id="J4H2X7"/>
<dbReference type="RefSeq" id="XP_012181577.1">
    <property type="nucleotide sequence ID" value="XM_012326187.1"/>
</dbReference>